<name>A0A1M4W6B6_9BACT</name>
<proteinExistence type="predicted"/>
<dbReference type="OrthoDB" id="9795032at2"/>
<dbReference type="InterPro" id="IPR010693">
    <property type="entry name" value="Divergent_4Fe-4S_mono-cluster"/>
</dbReference>
<dbReference type="Gene3D" id="3.30.70.20">
    <property type="match status" value="1"/>
</dbReference>
<gene>
    <name evidence="6" type="ORF">SAMN05443144_103135</name>
</gene>
<dbReference type="EMBL" id="FQUS01000003">
    <property type="protein sequence ID" value="SHE76811.1"/>
    <property type="molecule type" value="Genomic_DNA"/>
</dbReference>
<dbReference type="Proteomes" id="UP000184041">
    <property type="component" value="Unassembled WGS sequence"/>
</dbReference>
<dbReference type="SMART" id="SM00704">
    <property type="entry name" value="ZnF_CDGSH"/>
    <property type="match status" value="2"/>
</dbReference>
<dbReference type="InterPro" id="IPR018967">
    <property type="entry name" value="FeS-contain_CDGSH-typ"/>
</dbReference>
<dbReference type="PANTHER" id="PTHR46491">
    <property type="entry name" value="CDGSH IRON SULFUR DOMAIN PROTEIN HOMOLOG"/>
    <property type="match status" value="1"/>
</dbReference>
<dbReference type="InterPro" id="IPR042216">
    <property type="entry name" value="MitoNEET_CISD"/>
</dbReference>
<dbReference type="STRING" id="1194090.SAMN05443144_103135"/>
<dbReference type="GO" id="GO:0051537">
    <property type="term" value="F:2 iron, 2 sulfur cluster binding"/>
    <property type="evidence" value="ECO:0007669"/>
    <property type="project" value="UniProtKB-KW"/>
</dbReference>
<dbReference type="Pfam" id="PF09360">
    <property type="entry name" value="zf-CDGSH"/>
    <property type="match status" value="2"/>
</dbReference>
<feature type="domain" description="Iron-binding zinc finger CDGSH type" evidence="5">
    <location>
        <begin position="168"/>
        <end position="217"/>
    </location>
</feature>
<evidence type="ECO:0000256" key="1">
    <source>
        <dbReference type="ARBA" id="ARBA00022714"/>
    </source>
</evidence>
<keyword evidence="3" id="KW-0408">Iron</keyword>
<keyword evidence="1" id="KW-0001">2Fe-2S</keyword>
<dbReference type="GO" id="GO:0005737">
    <property type="term" value="C:cytoplasm"/>
    <property type="evidence" value="ECO:0007669"/>
    <property type="project" value="UniProtKB-ARBA"/>
</dbReference>
<keyword evidence="2" id="KW-0479">Metal-binding</keyword>
<dbReference type="InterPro" id="IPR052950">
    <property type="entry name" value="CISD"/>
</dbReference>
<dbReference type="GO" id="GO:0046872">
    <property type="term" value="F:metal ion binding"/>
    <property type="evidence" value="ECO:0007669"/>
    <property type="project" value="UniProtKB-KW"/>
</dbReference>
<sequence length="218" mass="24040">MKLDIYSYQADDITIEYDQERCIHAAECVKNLPSVFDPDKRPWIQPEHASPDQIKKVIHSCPTGALKYRDTEPLEGPEPRNAIIISPDGPVFLRGDIEVHNAEGETVLKDTRLALCRCGESRNKPLCDNSHRDIAFEAPASFDESKLKPSDAAKEKDQSKLVVKLMKNGPALIEGAYRVYSIAAQPAASTRNIALCRCGSSSGKPFCDGTHKEVGFEG</sequence>
<evidence type="ECO:0000256" key="2">
    <source>
        <dbReference type="ARBA" id="ARBA00022723"/>
    </source>
</evidence>
<organism evidence="6 7">
    <name type="scientific">Fodinibius roseus</name>
    <dbReference type="NCBI Taxonomy" id="1194090"/>
    <lineage>
        <taxon>Bacteria</taxon>
        <taxon>Pseudomonadati</taxon>
        <taxon>Balneolota</taxon>
        <taxon>Balneolia</taxon>
        <taxon>Balneolales</taxon>
        <taxon>Balneolaceae</taxon>
        <taxon>Fodinibius</taxon>
    </lineage>
</organism>
<evidence type="ECO:0000256" key="4">
    <source>
        <dbReference type="ARBA" id="ARBA00023014"/>
    </source>
</evidence>
<dbReference type="SUPFAM" id="SSF54862">
    <property type="entry name" value="4Fe-4S ferredoxins"/>
    <property type="match status" value="1"/>
</dbReference>
<protein>
    <submittedName>
        <fullName evidence="6">Uncharacterized Fe-S cluster protein YjdI</fullName>
    </submittedName>
</protein>
<keyword evidence="4" id="KW-0411">Iron-sulfur</keyword>
<evidence type="ECO:0000259" key="5">
    <source>
        <dbReference type="SMART" id="SM00704"/>
    </source>
</evidence>
<keyword evidence="7" id="KW-1185">Reference proteome</keyword>
<dbReference type="PANTHER" id="PTHR46491:SF3">
    <property type="entry name" value="CDGSH IRON-SULFUR DOMAIN-CONTAINING PROTEIN 3, MITOCHONDRIAL"/>
    <property type="match status" value="1"/>
</dbReference>
<feature type="domain" description="Iron-binding zinc finger CDGSH type" evidence="5">
    <location>
        <begin position="94"/>
        <end position="137"/>
    </location>
</feature>
<dbReference type="RefSeq" id="WP_073059642.1">
    <property type="nucleotide sequence ID" value="NZ_FQUS01000003.1"/>
</dbReference>
<evidence type="ECO:0000313" key="6">
    <source>
        <dbReference type="EMBL" id="SHE76811.1"/>
    </source>
</evidence>
<reference evidence="6 7" key="1">
    <citation type="submission" date="2016-11" db="EMBL/GenBank/DDBJ databases">
        <authorList>
            <person name="Jaros S."/>
            <person name="Januszkiewicz K."/>
            <person name="Wedrychowicz H."/>
        </authorList>
    </citation>
    <scope>NUCLEOTIDE SEQUENCE [LARGE SCALE GENOMIC DNA]</scope>
    <source>
        <strain evidence="6 7">DSM 21986</strain>
    </source>
</reference>
<dbReference type="Pfam" id="PF06902">
    <property type="entry name" value="Fer4_19"/>
    <property type="match status" value="1"/>
</dbReference>
<dbReference type="Gene3D" id="3.40.5.90">
    <property type="entry name" value="CDGSH iron-sulfur domain, mitoNEET-type"/>
    <property type="match status" value="2"/>
</dbReference>
<evidence type="ECO:0000313" key="7">
    <source>
        <dbReference type="Proteomes" id="UP000184041"/>
    </source>
</evidence>
<dbReference type="AlphaFoldDB" id="A0A1M4W6B6"/>
<accession>A0A1M4W6B6</accession>
<evidence type="ECO:0000256" key="3">
    <source>
        <dbReference type="ARBA" id="ARBA00023004"/>
    </source>
</evidence>